<reference evidence="2 3" key="1">
    <citation type="submission" date="2019-01" db="EMBL/GenBank/DDBJ databases">
        <title>The draft genome of Rhizobium sp. 24NR.</title>
        <authorList>
            <person name="Liu L."/>
            <person name="Liang L."/>
            <person name="Shi S."/>
            <person name="Xu L."/>
            <person name="Wang X."/>
            <person name="Li L."/>
            <person name="Zhang X."/>
        </authorList>
    </citation>
    <scope>NUCLEOTIDE SEQUENCE [LARGE SCALE GENOMIC DNA]</scope>
    <source>
        <strain evidence="2 3">24NR</strain>
    </source>
</reference>
<keyword evidence="3" id="KW-1185">Reference proteome</keyword>
<comment type="caution">
    <text evidence="2">The sequence shown here is derived from an EMBL/GenBank/DDBJ whole genome shotgun (WGS) entry which is preliminary data.</text>
</comment>
<dbReference type="GO" id="GO:0016787">
    <property type="term" value="F:hydrolase activity"/>
    <property type="evidence" value="ECO:0007669"/>
    <property type="project" value="UniProtKB-KW"/>
</dbReference>
<sequence length="449" mass="48082">MRWAIRSLKLVCVVLLALIVGGGAWLFFRPPELLRVGSGYAAKIVCSNVFIAGRDADEVLAIDVQAPGNPLLRLMRVSVDRETAHVHAALLGFLAGNDAVYREGHGCAVTNTPDRLLKAIADRRPQPAAGPSALWPDGEEAESDQAVATVLSDTALTGEGMRAVVIVKNGRIVGEAYGSGFSKDVPLLGWSMTKTVNAAILGRLLAENKVSLGDRDLLPEWHGDARRDITLANLLAMESGLAFNEDYGTVADVTRMLYLEDDSAGFAASSPLEAEPGTRFSYSSGTAVLLARIWMNRFGDQGAAEAYPAHALFQPLGMQSAVLEADAVGTFAGSSYLYATARDWARFALLLAQDGIWQGSRLLPEGFVAMMQVPNAHSGGRYSRMQTWLPAPGNRLMPTGTFLMQGHDGQTIAINPALNLVVVRMGLTPSWNHYDPSPLIAAVAKAAKR</sequence>
<name>A0A3S3VK53_9HYPH</name>
<dbReference type="SUPFAM" id="SSF56601">
    <property type="entry name" value="beta-lactamase/transpeptidase-like"/>
    <property type="match status" value="1"/>
</dbReference>
<dbReference type="InterPro" id="IPR012338">
    <property type="entry name" value="Beta-lactam/transpept-like"/>
</dbReference>
<feature type="domain" description="Beta-lactamase-related" evidence="1">
    <location>
        <begin position="163"/>
        <end position="426"/>
    </location>
</feature>
<dbReference type="Gene3D" id="3.40.710.10">
    <property type="entry name" value="DD-peptidase/beta-lactamase superfamily"/>
    <property type="match status" value="1"/>
</dbReference>
<dbReference type="PANTHER" id="PTHR43283">
    <property type="entry name" value="BETA-LACTAMASE-RELATED"/>
    <property type="match status" value="1"/>
</dbReference>
<proteinExistence type="predicted"/>
<gene>
    <name evidence="2" type="ORF">EPK99_07750</name>
</gene>
<dbReference type="Proteomes" id="UP000287687">
    <property type="component" value="Unassembled WGS sequence"/>
</dbReference>
<evidence type="ECO:0000313" key="2">
    <source>
        <dbReference type="EMBL" id="RWX78498.1"/>
    </source>
</evidence>
<evidence type="ECO:0000259" key="1">
    <source>
        <dbReference type="Pfam" id="PF00144"/>
    </source>
</evidence>
<dbReference type="AlphaFoldDB" id="A0A3S3VK53"/>
<dbReference type="InterPro" id="IPR050789">
    <property type="entry name" value="Diverse_Enzym_Activities"/>
</dbReference>
<protein>
    <submittedName>
        <fullName evidence="2">Class C beta-lactamase-related serine hydrolase</fullName>
    </submittedName>
</protein>
<dbReference type="InterPro" id="IPR001466">
    <property type="entry name" value="Beta-lactam-related"/>
</dbReference>
<evidence type="ECO:0000313" key="3">
    <source>
        <dbReference type="Proteomes" id="UP000287687"/>
    </source>
</evidence>
<dbReference type="Pfam" id="PF00144">
    <property type="entry name" value="Beta-lactamase"/>
    <property type="match status" value="1"/>
</dbReference>
<accession>A0A3S3VK53</accession>
<dbReference type="OrthoDB" id="9814204at2"/>
<keyword evidence="2" id="KW-0378">Hydrolase</keyword>
<dbReference type="PANTHER" id="PTHR43283:SF7">
    <property type="entry name" value="BETA-LACTAMASE-RELATED DOMAIN-CONTAINING PROTEIN"/>
    <property type="match status" value="1"/>
</dbReference>
<organism evidence="2 3">
    <name type="scientific">Neorhizobium lilium</name>
    <dbReference type="NCBI Taxonomy" id="2503024"/>
    <lineage>
        <taxon>Bacteria</taxon>
        <taxon>Pseudomonadati</taxon>
        <taxon>Pseudomonadota</taxon>
        <taxon>Alphaproteobacteria</taxon>
        <taxon>Hyphomicrobiales</taxon>
        <taxon>Rhizobiaceae</taxon>
        <taxon>Rhizobium/Agrobacterium group</taxon>
        <taxon>Neorhizobium</taxon>
    </lineage>
</organism>
<dbReference type="EMBL" id="SBIP01000002">
    <property type="protein sequence ID" value="RWX78498.1"/>
    <property type="molecule type" value="Genomic_DNA"/>
</dbReference>
<dbReference type="RefSeq" id="WP_128442476.1">
    <property type="nucleotide sequence ID" value="NZ_SBIP01000002.1"/>
</dbReference>